<evidence type="ECO:0000313" key="2">
    <source>
        <dbReference type="EMBL" id="MDY7231760.1"/>
    </source>
</evidence>
<accession>A0ABU5HI59</accession>
<dbReference type="Proteomes" id="UP001291309">
    <property type="component" value="Unassembled WGS sequence"/>
</dbReference>
<reference evidence="2 3" key="1">
    <citation type="submission" date="2023-12" db="EMBL/GenBank/DDBJ databases">
        <title>the genome sequence of Hyalangium sp. s54d21.</title>
        <authorList>
            <person name="Zhang X."/>
        </authorList>
    </citation>
    <scope>NUCLEOTIDE SEQUENCE [LARGE SCALE GENOMIC DNA]</scope>
    <source>
        <strain evidence="3">s54d21</strain>
    </source>
</reference>
<dbReference type="EMBL" id="JAXIVS010000016">
    <property type="protein sequence ID" value="MDY7231760.1"/>
    <property type="molecule type" value="Genomic_DNA"/>
</dbReference>
<keyword evidence="3" id="KW-1185">Reference proteome</keyword>
<organism evidence="2 3">
    <name type="scientific">Hyalangium rubrum</name>
    <dbReference type="NCBI Taxonomy" id="3103134"/>
    <lineage>
        <taxon>Bacteria</taxon>
        <taxon>Pseudomonadati</taxon>
        <taxon>Myxococcota</taxon>
        <taxon>Myxococcia</taxon>
        <taxon>Myxococcales</taxon>
        <taxon>Cystobacterineae</taxon>
        <taxon>Archangiaceae</taxon>
        <taxon>Hyalangium</taxon>
    </lineage>
</organism>
<proteinExistence type="predicted"/>
<protein>
    <recommendedName>
        <fullName evidence="4">Lipoprotein</fullName>
    </recommendedName>
</protein>
<name>A0ABU5HI59_9BACT</name>
<dbReference type="RefSeq" id="WP_321550476.1">
    <property type="nucleotide sequence ID" value="NZ_JAXIVS010000016.1"/>
</dbReference>
<keyword evidence="1" id="KW-1133">Transmembrane helix</keyword>
<gene>
    <name evidence="2" type="ORF">SYV04_35565</name>
</gene>
<comment type="caution">
    <text evidence="2">The sequence shown here is derived from an EMBL/GenBank/DDBJ whole genome shotgun (WGS) entry which is preliminary data.</text>
</comment>
<evidence type="ECO:0008006" key="4">
    <source>
        <dbReference type="Google" id="ProtNLM"/>
    </source>
</evidence>
<evidence type="ECO:0000256" key="1">
    <source>
        <dbReference type="SAM" id="Phobius"/>
    </source>
</evidence>
<sequence>MPKPDALAREIIDEALGLASWIIQDAKDGNIGASPGVVVRQSLLGIRHGTPDYRLPGRLPAHAEVEARSTKLLAPAASNRATHKASAQILSLLLCLLLVSCSTTPPSRAEEIDLAHTILLIRALPDGQFTHTWHRAEELNLPQCMRLPSSRATDRRIVLAMGPTRDCDAELQECMRECMDRPLPRGYGHITSQGRKGGGKEAYCNKKCLQPYLDCWKLQEMKPHEFTAVDDAVNWVKRNNKSILLGSVVVIGGVVFVVVSAGAGLLILAPAALLASSGAPTASCIVAVTP</sequence>
<evidence type="ECO:0000313" key="3">
    <source>
        <dbReference type="Proteomes" id="UP001291309"/>
    </source>
</evidence>
<keyword evidence="1" id="KW-0472">Membrane</keyword>
<keyword evidence="1" id="KW-0812">Transmembrane</keyword>
<feature type="transmembrane region" description="Helical" evidence="1">
    <location>
        <begin position="243"/>
        <end position="268"/>
    </location>
</feature>